<keyword evidence="3 8" id="KW-0028">Amino-acid biosynthesis</keyword>
<protein>
    <recommendedName>
        <fullName evidence="2 8">Shikimate dehydrogenase (NADP(+))</fullName>
        <shortName evidence="8">SDH</shortName>
        <ecNumber evidence="2 8">1.1.1.25</ecNumber>
    </recommendedName>
</protein>
<dbReference type="CDD" id="cd01065">
    <property type="entry name" value="NAD_bind_Shikimate_DH"/>
    <property type="match status" value="1"/>
</dbReference>
<dbReference type="Pfam" id="PF01488">
    <property type="entry name" value="Shikimate_DH"/>
    <property type="match status" value="1"/>
</dbReference>
<keyword evidence="6 8" id="KW-0057">Aromatic amino acid biosynthesis</keyword>
<reference evidence="12 13" key="1">
    <citation type="submission" date="2024-07" db="EMBL/GenBank/DDBJ databases">
        <authorList>
            <person name="Ren Q."/>
        </authorList>
    </citation>
    <scope>NUCLEOTIDE SEQUENCE [LARGE SCALE GENOMIC DNA]</scope>
    <source>
        <strain evidence="12 13">REN37</strain>
    </source>
</reference>
<dbReference type="NCBIfam" id="NF001310">
    <property type="entry name" value="PRK00258.1-2"/>
    <property type="match status" value="1"/>
</dbReference>
<evidence type="ECO:0000256" key="4">
    <source>
        <dbReference type="ARBA" id="ARBA00022857"/>
    </source>
</evidence>
<evidence type="ECO:0000256" key="3">
    <source>
        <dbReference type="ARBA" id="ARBA00022605"/>
    </source>
</evidence>
<evidence type="ECO:0000313" key="12">
    <source>
        <dbReference type="EMBL" id="MEY1660600.1"/>
    </source>
</evidence>
<name>A0ABV4AG25_9GAMM</name>
<dbReference type="EMBL" id="JBGCUO010000001">
    <property type="protein sequence ID" value="MEY1660600.1"/>
    <property type="molecule type" value="Genomic_DNA"/>
</dbReference>
<feature type="binding site" evidence="8">
    <location>
        <begin position="127"/>
        <end position="131"/>
    </location>
    <ligand>
        <name>NADP(+)</name>
        <dbReference type="ChEBI" id="CHEBI:58349"/>
    </ligand>
</feature>
<gene>
    <name evidence="8 12" type="primary">aroE</name>
    <name evidence="12" type="ORF">AB5I84_00390</name>
</gene>
<dbReference type="InterPro" id="IPR013708">
    <property type="entry name" value="Shikimate_DH-bd_N"/>
</dbReference>
<dbReference type="SUPFAM" id="SSF51735">
    <property type="entry name" value="NAD(P)-binding Rossmann-fold domains"/>
    <property type="match status" value="1"/>
</dbReference>
<dbReference type="NCBIfam" id="TIGR00507">
    <property type="entry name" value="aroE"/>
    <property type="match status" value="1"/>
</dbReference>
<evidence type="ECO:0000256" key="8">
    <source>
        <dbReference type="HAMAP-Rule" id="MF_00222"/>
    </source>
</evidence>
<feature type="active site" description="Proton acceptor" evidence="8">
    <location>
        <position position="66"/>
    </location>
</feature>
<evidence type="ECO:0000256" key="2">
    <source>
        <dbReference type="ARBA" id="ARBA00012962"/>
    </source>
</evidence>
<feature type="binding site" evidence="8">
    <location>
        <position position="62"/>
    </location>
    <ligand>
        <name>shikimate</name>
        <dbReference type="ChEBI" id="CHEBI:36208"/>
    </ligand>
</feature>
<comment type="caution">
    <text evidence="12">The sequence shown here is derived from an EMBL/GenBank/DDBJ whole genome shotgun (WGS) entry which is preliminary data.</text>
</comment>
<feature type="domain" description="Quinate/shikimate 5-dehydrogenase/glutamyl-tRNA reductase" evidence="9">
    <location>
        <begin position="117"/>
        <end position="190"/>
    </location>
</feature>
<dbReference type="RefSeq" id="WP_369453847.1">
    <property type="nucleotide sequence ID" value="NZ_JBGCUO010000001.1"/>
</dbReference>
<dbReference type="PANTHER" id="PTHR21089:SF1">
    <property type="entry name" value="BIFUNCTIONAL 3-DEHYDROQUINATE DEHYDRATASE_SHIKIMATE DEHYDROGENASE, CHLOROPLASTIC"/>
    <property type="match status" value="1"/>
</dbReference>
<dbReference type="Pfam" id="PF08501">
    <property type="entry name" value="Shikimate_dh_N"/>
    <property type="match status" value="1"/>
</dbReference>
<evidence type="ECO:0000259" key="11">
    <source>
        <dbReference type="Pfam" id="PF18317"/>
    </source>
</evidence>
<dbReference type="PANTHER" id="PTHR21089">
    <property type="entry name" value="SHIKIMATE DEHYDROGENASE"/>
    <property type="match status" value="1"/>
</dbReference>
<dbReference type="GO" id="GO:0004764">
    <property type="term" value="F:shikimate 3-dehydrogenase (NADP+) activity"/>
    <property type="evidence" value="ECO:0007669"/>
    <property type="project" value="UniProtKB-EC"/>
</dbReference>
<proteinExistence type="inferred from homology"/>
<dbReference type="Gene3D" id="3.40.50.10860">
    <property type="entry name" value="Leucine Dehydrogenase, chain A, domain 1"/>
    <property type="match status" value="1"/>
</dbReference>
<evidence type="ECO:0000259" key="10">
    <source>
        <dbReference type="Pfam" id="PF08501"/>
    </source>
</evidence>
<comment type="pathway">
    <text evidence="1 8">Metabolic intermediate biosynthesis; chorismate biosynthesis; chorismate from D-erythrose 4-phosphate and phosphoenolpyruvate: step 4/7.</text>
</comment>
<comment type="similarity">
    <text evidence="8">Belongs to the shikimate dehydrogenase family.</text>
</comment>
<comment type="catalytic activity">
    <reaction evidence="7 8">
        <text>shikimate + NADP(+) = 3-dehydroshikimate + NADPH + H(+)</text>
        <dbReference type="Rhea" id="RHEA:17737"/>
        <dbReference type="ChEBI" id="CHEBI:15378"/>
        <dbReference type="ChEBI" id="CHEBI:16630"/>
        <dbReference type="ChEBI" id="CHEBI:36208"/>
        <dbReference type="ChEBI" id="CHEBI:57783"/>
        <dbReference type="ChEBI" id="CHEBI:58349"/>
        <dbReference type="EC" id="1.1.1.25"/>
    </reaction>
</comment>
<dbReference type="InterPro" id="IPR022893">
    <property type="entry name" value="Shikimate_DH_fam"/>
</dbReference>
<feature type="binding site" evidence="8">
    <location>
        <position position="235"/>
    </location>
    <ligand>
        <name>NADP(+)</name>
        <dbReference type="ChEBI" id="CHEBI:58349"/>
    </ligand>
</feature>
<dbReference type="HAMAP" id="MF_00222">
    <property type="entry name" value="Shikimate_DH_AroE"/>
    <property type="match status" value="1"/>
</dbReference>
<feature type="domain" description="SDH C-terminal" evidence="11">
    <location>
        <begin position="235"/>
        <end position="264"/>
    </location>
</feature>
<feature type="domain" description="Shikimate dehydrogenase substrate binding N-terminal" evidence="10">
    <location>
        <begin position="7"/>
        <end position="89"/>
    </location>
</feature>
<dbReference type="InterPro" id="IPR006151">
    <property type="entry name" value="Shikm_DH/Glu-tRNA_Rdtase"/>
</dbReference>
<evidence type="ECO:0000256" key="5">
    <source>
        <dbReference type="ARBA" id="ARBA00023002"/>
    </source>
</evidence>
<comment type="subunit">
    <text evidence="8">Homodimer.</text>
</comment>
<feature type="binding site" evidence="8">
    <location>
        <begin position="151"/>
        <end position="156"/>
    </location>
    <ligand>
        <name>NADP(+)</name>
        <dbReference type="ChEBI" id="CHEBI:58349"/>
    </ligand>
</feature>
<feature type="binding site" evidence="8">
    <location>
        <position position="212"/>
    </location>
    <ligand>
        <name>NADP(+)</name>
        <dbReference type="ChEBI" id="CHEBI:58349"/>
    </ligand>
</feature>
<keyword evidence="5 8" id="KW-0560">Oxidoreductase</keyword>
<keyword evidence="13" id="KW-1185">Reference proteome</keyword>
<dbReference type="Gene3D" id="3.40.50.720">
    <property type="entry name" value="NAD(P)-binding Rossmann-like Domain"/>
    <property type="match status" value="1"/>
</dbReference>
<comment type="function">
    <text evidence="8">Involved in the biosynthesis of the chorismate, which leads to the biosynthesis of aromatic amino acids. Catalyzes the reversible NADPH linked reduction of 3-dehydroshikimate (DHSA) to yield shikimate (SA).</text>
</comment>
<evidence type="ECO:0000259" key="9">
    <source>
        <dbReference type="Pfam" id="PF01488"/>
    </source>
</evidence>
<feature type="binding site" evidence="8">
    <location>
        <position position="102"/>
    </location>
    <ligand>
        <name>shikimate</name>
        <dbReference type="ChEBI" id="CHEBI:36208"/>
    </ligand>
</feature>
<dbReference type="Pfam" id="PF18317">
    <property type="entry name" value="SDH_C"/>
    <property type="match status" value="1"/>
</dbReference>
<dbReference type="Proteomes" id="UP001562065">
    <property type="component" value="Unassembled WGS sequence"/>
</dbReference>
<feature type="binding site" evidence="8">
    <location>
        <position position="214"/>
    </location>
    <ligand>
        <name>shikimate</name>
        <dbReference type="ChEBI" id="CHEBI:36208"/>
    </ligand>
</feature>
<dbReference type="InterPro" id="IPR046346">
    <property type="entry name" value="Aminoacid_DH-like_N_sf"/>
</dbReference>
<dbReference type="EC" id="1.1.1.25" evidence="2 8"/>
<dbReference type="SUPFAM" id="SSF53223">
    <property type="entry name" value="Aminoacid dehydrogenase-like, N-terminal domain"/>
    <property type="match status" value="1"/>
</dbReference>
<feature type="binding site" evidence="8">
    <location>
        <position position="87"/>
    </location>
    <ligand>
        <name>shikimate</name>
        <dbReference type="ChEBI" id="CHEBI:36208"/>
    </ligand>
</feature>
<accession>A0ABV4AG25</accession>
<dbReference type="InterPro" id="IPR036291">
    <property type="entry name" value="NAD(P)-bd_dom_sf"/>
</dbReference>
<keyword evidence="4 8" id="KW-0521">NADP</keyword>
<sequence>MSSRYAVFGNPIAHSRSPAIHQAFAAQRGEALDYQRIEAPLDDFAGAVAAFFADRGAGANVTVPFKEQAFRLCGQLTERARSAGAVNTLWQQDGTLWGDNTDGIGLVTDLTDHLGWTLRDARVLVLGAGGAVRGVLQPLLAAAPAQLVIANRTADKATALAAEFGGAVQGGGFDALHGHFDVVINGTAASLSGAVPPLPAGSIDQHSCCYDMVYGDQLTPFLQWAQRQGAAVADGLGMLVEQAAASFRQWHGWEPDTVPVRVALRGR</sequence>
<feature type="binding site" evidence="8">
    <location>
        <position position="242"/>
    </location>
    <ligand>
        <name>shikimate</name>
        <dbReference type="ChEBI" id="CHEBI:36208"/>
    </ligand>
</feature>
<feature type="binding site" evidence="8">
    <location>
        <position position="78"/>
    </location>
    <ligand>
        <name>NADP(+)</name>
        <dbReference type="ChEBI" id="CHEBI:58349"/>
    </ligand>
</feature>
<evidence type="ECO:0000256" key="7">
    <source>
        <dbReference type="ARBA" id="ARBA00049442"/>
    </source>
</evidence>
<dbReference type="InterPro" id="IPR041121">
    <property type="entry name" value="SDH_C"/>
</dbReference>
<feature type="binding site" evidence="8">
    <location>
        <begin position="15"/>
        <end position="17"/>
    </location>
    <ligand>
        <name>shikimate</name>
        <dbReference type="ChEBI" id="CHEBI:36208"/>
    </ligand>
</feature>
<evidence type="ECO:0000256" key="6">
    <source>
        <dbReference type="ARBA" id="ARBA00023141"/>
    </source>
</evidence>
<evidence type="ECO:0000256" key="1">
    <source>
        <dbReference type="ARBA" id="ARBA00004871"/>
    </source>
</evidence>
<evidence type="ECO:0000313" key="13">
    <source>
        <dbReference type="Proteomes" id="UP001562065"/>
    </source>
</evidence>
<organism evidence="12 13">
    <name type="scientific">Isoalcanivorax beigongshangi</name>
    <dbReference type="NCBI Taxonomy" id="3238810"/>
    <lineage>
        <taxon>Bacteria</taxon>
        <taxon>Pseudomonadati</taxon>
        <taxon>Pseudomonadota</taxon>
        <taxon>Gammaproteobacteria</taxon>
        <taxon>Oceanospirillales</taxon>
        <taxon>Alcanivoracaceae</taxon>
        <taxon>Isoalcanivorax</taxon>
    </lineage>
</organism>
<dbReference type="InterPro" id="IPR011342">
    <property type="entry name" value="Shikimate_DH"/>
</dbReference>